<dbReference type="AlphaFoldDB" id="A0A024T9E2"/>
<evidence type="ECO:0000313" key="2">
    <source>
        <dbReference type="EMBL" id="ETV90668.1"/>
    </source>
</evidence>
<feature type="region of interest" description="Disordered" evidence="1">
    <location>
        <begin position="100"/>
        <end position="129"/>
    </location>
</feature>
<dbReference type="RefSeq" id="XP_008880738.1">
    <property type="nucleotide sequence ID" value="XM_008882516.1"/>
</dbReference>
<dbReference type="VEuPathDB" id="FungiDB:H310_14620"/>
<feature type="compositionally biased region" description="Basic and acidic residues" evidence="1">
    <location>
        <begin position="30"/>
        <end position="47"/>
    </location>
</feature>
<proteinExistence type="predicted"/>
<organism evidence="2">
    <name type="scientific">Aphanomyces invadans</name>
    <dbReference type="NCBI Taxonomy" id="157072"/>
    <lineage>
        <taxon>Eukaryota</taxon>
        <taxon>Sar</taxon>
        <taxon>Stramenopiles</taxon>
        <taxon>Oomycota</taxon>
        <taxon>Saprolegniomycetes</taxon>
        <taxon>Saprolegniales</taxon>
        <taxon>Verrucalvaceae</taxon>
        <taxon>Aphanomyces</taxon>
    </lineage>
</organism>
<sequence length="129" mass="14366">SALAQTRISLRTTTLQTTMQRSLTSAMRARRLEPSRRSFSDSTRRRQDVSRLWTVGSFPKNDDVADSPKSPIYDTWGMLSSLPTNQVYGYTSALHIIGTLPKTNPRPTSTAATSPSTFSEQRTKSIVMP</sequence>
<feature type="region of interest" description="Disordered" evidence="1">
    <location>
        <begin position="22"/>
        <end position="47"/>
    </location>
</feature>
<dbReference type="OrthoDB" id="79494at2759"/>
<reference evidence="2" key="1">
    <citation type="submission" date="2013-12" db="EMBL/GenBank/DDBJ databases">
        <title>The Genome Sequence of Aphanomyces invadans NJM9701.</title>
        <authorList>
            <consortium name="The Broad Institute Genomics Platform"/>
            <person name="Russ C."/>
            <person name="Tyler B."/>
            <person name="van West P."/>
            <person name="Dieguez-Uribeondo J."/>
            <person name="Young S.K."/>
            <person name="Zeng Q."/>
            <person name="Gargeya S."/>
            <person name="Fitzgerald M."/>
            <person name="Abouelleil A."/>
            <person name="Alvarado L."/>
            <person name="Chapman S.B."/>
            <person name="Gainer-Dewar J."/>
            <person name="Goldberg J."/>
            <person name="Griggs A."/>
            <person name="Gujja S."/>
            <person name="Hansen M."/>
            <person name="Howarth C."/>
            <person name="Imamovic A."/>
            <person name="Ireland A."/>
            <person name="Larimer J."/>
            <person name="McCowan C."/>
            <person name="Murphy C."/>
            <person name="Pearson M."/>
            <person name="Poon T.W."/>
            <person name="Priest M."/>
            <person name="Roberts A."/>
            <person name="Saif S."/>
            <person name="Shea T."/>
            <person name="Sykes S."/>
            <person name="Wortman J."/>
            <person name="Nusbaum C."/>
            <person name="Birren B."/>
        </authorList>
    </citation>
    <scope>NUCLEOTIDE SEQUENCE [LARGE SCALE GENOMIC DNA]</scope>
    <source>
        <strain evidence="2">NJM9701</strain>
    </source>
</reference>
<feature type="compositionally biased region" description="Low complexity" evidence="1">
    <location>
        <begin position="107"/>
        <end position="119"/>
    </location>
</feature>
<dbReference type="EMBL" id="KI914027">
    <property type="protein sequence ID" value="ETV90668.1"/>
    <property type="molecule type" value="Genomic_DNA"/>
</dbReference>
<name>A0A024T9E2_9STRA</name>
<protein>
    <submittedName>
        <fullName evidence="2">Uncharacterized protein</fullName>
    </submittedName>
</protein>
<accession>A0A024T9E2</accession>
<dbReference type="GeneID" id="20091670"/>
<gene>
    <name evidence="2" type="ORF">H310_14620</name>
</gene>
<evidence type="ECO:0000256" key="1">
    <source>
        <dbReference type="SAM" id="MobiDB-lite"/>
    </source>
</evidence>
<feature type="non-terminal residue" evidence="2">
    <location>
        <position position="1"/>
    </location>
</feature>